<dbReference type="Proteomes" id="UP000606730">
    <property type="component" value="Unassembled WGS sequence"/>
</dbReference>
<dbReference type="EMBL" id="BMKN01000001">
    <property type="protein sequence ID" value="GGE42522.1"/>
    <property type="molecule type" value="Genomic_DNA"/>
</dbReference>
<dbReference type="Pfam" id="PF13403">
    <property type="entry name" value="Hint_2"/>
    <property type="match status" value="1"/>
</dbReference>
<dbReference type="InterPro" id="IPR028992">
    <property type="entry name" value="Hedgehog/Intein_dom"/>
</dbReference>
<organism evidence="2 3">
    <name type="scientific">Actibacterium pelagium</name>
    <dbReference type="NCBI Taxonomy" id="2029103"/>
    <lineage>
        <taxon>Bacteria</taxon>
        <taxon>Pseudomonadati</taxon>
        <taxon>Pseudomonadota</taxon>
        <taxon>Alphaproteobacteria</taxon>
        <taxon>Rhodobacterales</taxon>
        <taxon>Roseobacteraceae</taxon>
        <taxon>Actibacterium</taxon>
    </lineage>
</organism>
<dbReference type="AlphaFoldDB" id="A0A917ADJ8"/>
<reference evidence="2" key="1">
    <citation type="journal article" date="2014" name="Int. J. Syst. Evol. Microbiol.">
        <title>Complete genome sequence of Corynebacterium casei LMG S-19264T (=DSM 44701T), isolated from a smear-ripened cheese.</title>
        <authorList>
            <consortium name="US DOE Joint Genome Institute (JGI-PGF)"/>
            <person name="Walter F."/>
            <person name="Albersmeier A."/>
            <person name="Kalinowski J."/>
            <person name="Ruckert C."/>
        </authorList>
    </citation>
    <scope>NUCLEOTIDE SEQUENCE</scope>
    <source>
        <strain evidence="2">CGMCC 1.16012</strain>
    </source>
</reference>
<reference evidence="2" key="2">
    <citation type="submission" date="2020-09" db="EMBL/GenBank/DDBJ databases">
        <authorList>
            <person name="Sun Q."/>
            <person name="Zhou Y."/>
        </authorList>
    </citation>
    <scope>NUCLEOTIDE SEQUENCE</scope>
    <source>
        <strain evidence="2">CGMCC 1.16012</strain>
    </source>
</reference>
<proteinExistence type="predicted"/>
<comment type="caution">
    <text evidence="2">The sequence shown here is derived from an EMBL/GenBank/DDBJ whole genome shotgun (WGS) entry which is preliminary data.</text>
</comment>
<name>A0A917ADJ8_9RHOB</name>
<keyword evidence="3" id="KW-1185">Reference proteome</keyword>
<evidence type="ECO:0000313" key="2">
    <source>
        <dbReference type="EMBL" id="GGE42522.1"/>
    </source>
</evidence>
<dbReference type="InterPro" id="IPR036844">
    <property type="entry name" value="Hint_dom_sf"/>
</dbReference>
<evidence type="ECO:0000313" key="3">
    <source>
        <dbReference type="Proteomes" id="UP000606730"/>
    </source>
</evidence>
<dbReference type="OrthoDB" id="6305173at2"/>
<sequence>MPFFTPGTLVETPSGQRPIQELGTGDVVLNKKGVAVQIRWKSSAMLNFHELYGNRHLLPVFIQKSALGRNLPERDMAVSQNTWLDAECCQRVGVLMMDEDRVPAKKLLDGHGIRRADPDALSYIHIHFDRHEIIKANGLWVECYSPLDSDNGVRRNAQRTELYAVFPEMRDKKADTFSRKPVVIRSFWGKLKAI</sequence>
<feature type="domain" description="Hedgehog/Intein (Hint)" evidence="1">
    <location>
        <begin position="4"/>
        <end position="146"/>
    </location>
</feature>
<dbReference type="SUPFAM" id="SSF51294">
    <property type="entry name" value="Hedgehog/intein (Hint) domain"/>
    <property type="match status" value="1"/>
</dbReference>
<gene>
    <name evidence="2" type="ORF">GCM10011517_07580</name>
</gene>
<accession>A0A917ADJ8</accession>
<evidence type="ECO:0000259" key="1">
    <source>
        <dbReference type="Pfam" id="PF13403"/>
    </source>
</evidence>
<protein>
    <submittedName>
        <fullName evidence="2">Type I secretion protein</fullName>
    </submittedName>
</protein>
<dbReference type="RefSeq" id="WP_095596360.1">
    <property type="nucleotide sequence ID" value="NZ_BMKN01000001.1"/>
</dbReference>